<dbReference type="AlphaFoldDB" id="A0A0G3X730"/>
<keyword evidence="3" id="KW-1185">Reference proteome</keyword>
<evidence type="ECO:0000313" key="3">
    <source>
        <dbReference type="Proteomes" id="UP000037643"/>
    </source>
</evidence>
<dbReference type="RefSeq" id="WP_047806084.1">
    <property type="nucleotide sequence ID" value="NZ_CP011805.1"/>
</dbReference>
<dbReference type="PATRIC" id="fig|543877.4.peg.928"/>
<name>A0A0G3X730_9SPHN</name>
<dbReference type="Gene3D" id="1.10.260.40">
    <property type="entry name" value="lambda repressor-like DNA-binding domains"/>
    <property type="match status" value="1"/>
</dbReference>
<dbReference type="InterPro" id="IPR041413">
    <property type="entry name" value="MLTR_LBD"/>
</dbReference>
<dbReference type="KEGG" id="amx:AM2010_919"/>
<dbReference type="Pfam" id="PF17765">
    <property type="entry name" value="MLTR_LBD"/>
    <property type="match status" value="1"/>
</dbReference>
<dbReference type="SUPFAM" id="SSF47413">
    <property type="entry name" value="lambda repressor-like DNA-binding domains"/>
    <property type="match status" value="1"/>
</dbReference>
<dbReference type="Proteomes" id="UP000037643">
    <property type="component" value="Chromosome"/>
</dbReference>
<dbReference type="OrthoDB" id="9785973at2"/>
<reference evidence="2 3" key="1">
    <citation type="submission" date="2015-06" db="EMBL/GenBank/DDBJ databases">
        <authorList>
            <person name="Kim K.M."/>
        </authorList>
    </citation>
    <scope>NUCLEOTIDE SEQUENCE [LARGE SCALE GENOMIC DNA]</scope>
    <source>
        <strain evidence="2 3">KCTC 22370</strain>
    </source>
</reference>
<sequence>MEQAPLGAMLREWRTRRKISQLDLALASEISQRHLSFIETGRSAPSTTVVDRLAQELAMPMRAHNAMRIAAGYAPAHQERPLDDPQLGEAREIVQRLLAGHEPYPAIAVDRAWNLVDANAAMAPLLADTAADLLEPPVNVLRLALDPRGIAPRITNFPEWRAHLLARLGAQIDASGDPVLIALEAELRALPYPRTPGPPPRASGQAIAVPLVLDLPQGRLSLISTTTVFGSPVDLTLSELAIEAFFPADSQSRAILNAMRAQ</sequence>
<dbReference type="GO" id="GO:0003677">
    <property type="term" value="F:DNA binding"/>
    <property type="evidence" value="ECO:0007669"/>
    <property type="project" value="InterPro"/>
</dbReference>
<dbReference type="EMBL" id="CP011805">
    <property type="protein sequence ID" value="AKM06997.1"/>
    <property type="molecule type" value="Genomic_DNA"/>
</dbReference>
<accession>A0A0G3X730</accession>
<evidence type="ECO:0000259" key="1">
    <source>
        <dbReference type="PROSITE" id="PS50943"/>
    </source>
</evidence>
<dbReference type="PANTHER" id="PTHR35010">
    <property type="entry name" value="BLL4672 PROTEIN-RELATED"/>
    <property type="match status" value="1"/>
</dbReference>
<evidence type="ECO:0000313" key="2">
    <source>
        <dbReference type="EMBL" id="AKM06997.1"/>
    </source>
</evidence>
<dbReference type="SMART" id="SM00530">
    <property type="entry name" value="HTH_XRE"/>
    <property type="match status" value="1"/>
</dbReference>
<protein>
    <submittedName>
        <fullName evidence="2">Transcriptional regulator, XRE family</fullName>
    </submittedName>
</protein>
<dbReference type="PROSITE" id="PS50943">
    <property type="entry name" value="HTH_CROC1"/>
    <property type="match status" value="1"/>
</dbReference>
<dbReference type="STRING" id="543877.AM2010_919"/>
<feature type="domain" description="HTH cro/C1-type" evidence="1">
    <location>
        <begin position="10"/>
        <end position="64"/>
    </location>
</feature>
<dbReference type="Gene3D" id="3.30.450.180">
    <property type="match status" value="1"/>
</dbReference>
<organism evidence="2 3">
    <name type="scientific">Pelagerythrobacter marensis</name>
    <dbReference type="NCBI Taxonomy" id="543877"/>
    <lineage>
        <taxon>Bacteria</taxon>
        <taxon>Pseudomonadati</taxon>
        <taxon>Pseudomonadota</taxon>
        <taxon>Alphaproteobacteria</taxon>
        <taxon>Sphingomonadales</taxon>
        <taxon>Erythrobacteraceae</taxon>
        <taxon>Pelagerythrobacter</taxon>
    </lineage>
</organism>
<dbReference type="PANTHER" id="PTHR35010:SF4">
    <property type="entry name" value="BLL5781 PROTEIN"/>
    <property type="match status" value="1"/>
</dbReference>
<gene>
    <name evidence="2" type="ORF">AM2010_919</name>
</gene>
<proteinExistence type="predicted"/>
<dbReference type="InterPro" id="IPR001387">
    <property type="entry name" value="Cro/C1-type_HTH"/>
</dbReference>
<dbReference type="InterPro" id="IPR010982">
    <property type="entry name" value="Lambda_DNA-bd_dom_sf"/>
</dbReference>
<dbReference type="Pfam" id="PF01381">
    <property type="entry name" value="HTH_3"/>
    <property type="match status" value="1"/>
</dbReference>
<dbReference type="CDD" id="cd00093">
    <property type="entry name" value="HTH_XRE"/>
    <property type="match status" value="1"/>
</dbReference>